<feature type="domain" description="PepSY" evidence="2">
    <location>
        <begin position="96"/>
        <end position="151"/>
    </location>
</feature>
<dbReference type="PATRIC" id="fig|1246626.3.peg.1747"/>
<dbReference type="OrthoDB" id="5361545at2"/>
<keyword evidence="4" id="KW-1185">Reference proteome</keyword>
<dbReference type="AlphaFoldDB" id="A0A060LVV3"/>
<dbReference type="eggNOG" id="COG3212">
    <property type="taxonomic scope" value="Bacteria"/>
</dbReference>
<organism evidence="3 4">
    <name type="scientific">Shouchella lehensis G1</name>
    <dbReference type="NCBI Taxonomy" id="1246626"/>
    <lineage>
        <taxon>Bacteria</taxon>
        <taxon>Bacillati</taxon>
        <taxon>Bacillota</taxon>
        <taxon>Bacilli</taxon>
        <taxon>Bacillales</taxon>
        <taxon>Bacillaceae</taxon>
        <taxon>Shouchella</taxon>
    </lineage>
</organism>
<evidence type="ECO:0000313" key="4">
    <source>
        <dbReference type="Proteomes" id="UP000027142"/>
    </source>
</evidence>
<dbReference type="Proteomes" id="UP000027142">
    <property type="component" value="Chromosome"/>
</dbReference>
<reference evidence="3 4" key="1">
    <citation type="journal article" date="2014" name="Gene">
        <title>A comparative genomic analysis of the alkalitolerant soil bacterium Bacillus lehensis G1.</title>
        <authorList>
            <person name="Noor Y.M."/>
            <person name="Samsulrizal N.H."/>
            <person name="Jema'on N.A."/>
            <person name="Low K.O."/>
            <person name="Ramli A.N."/>
            <person name="Alias N.I."/>
            <person name="Damis S.I."/>
            <person name="Fuzi S.F."/>
            <person name="Isa M.N."/>
            <person name="Murad A.M."/>
            <person name="Raih M.F."/>
            <person name="Bakar F.D."/>
            <person name="Najimudin N."/>
            <person name="Mahadi N.M."/>
            <person name="Illias R.M."/>
        </authorList>
    </citation>
    <scope>NUCLEOTIDE SEQUENCE [LARGE SCALE GENOMIC DNA]</scope>
    <source>
        <strain evidence="3 4">G1</strain>
    </source>
</reference>
<dbReference type="STRING" id="1246626.BleG1_1754"/>
<keyword evidence="1" id="KW-0472">Membrane</keyword>
<name>A0A060LVV3_9BACI</name>
<gene>
    <name evidence="3" type="ORF">BleG1_1754</name>
</gene>
<feature type="transmembrane region" description="Helical" evidence="1">
    <location>
        <begin position="7"/>
        <end position="27"/>
    </location>
</feature>
<keyword evidence="1" id="KW-0812">Transmembrane</keyword>
<sequence>MTLIRKWLLLVACCLLVVTGMFMYRWLQQETLSDAEISAIVMERFDPNEMESITYKGDAHVYQLTFLKGSGEYELTLDATSGSIQSLRLLNQRETPLSEKEIEAILLKAYPEQGIEVSNMNLQDNRYYVDYSVDGRVGEVEVDAVTGHIIRTSLEEEQAILSPDQAIEIALSEIPGTVEDVEQETRNNRLVYEVELEDTGRDDDALVIIDAYTGEIISVIWD</sequence>
<evidence type="ECO:0000259" key="2">
    <source>
        <dbReference type="Pfam" id="PF03413"/>
    </source>
</evidence>
<keyword evidence="1" id="KW-1133">Transmembrane helix</keyword>
<dbReference type="EMBL" id="CP003923">
    <property type="protein sequence ID" value="AIC94332.1"/>
    <property type="molecule type" value="Genomic_DNA"/>
</dbReference>
<dbReference type="InterPro" id="IPR025711">
    <property type="entry name" value="PepSY"/>
</dbReference>
<feature type="domain" description="PepSY" evidence="2">
    <location>
        <begin position="161"/>
        <end position="219"/>
    </location>
</feature>
<dbReference type="KEGG" id="ble:BleG1_1754"/>
<feature type="domain" description="PepSY" evidence="2">
    <location>
        <begin position="32"/>
        <end position="86"/>
    </location>
</feature>
<dbReference type="Gene3D" id="3.10.450.40">
    <property type="match status" value="1"/>
</dbReference>
<dbReference type="Pfam" id="PF03413">
    <property type="entry name" value="PepSY"/>
    <property type="match status" value="3"/>
</dbReference>
<evidence type="ECO:0000256" key="1">
    <source>
        <dbReference type="SAM" id="Phobius"/>
    </source>
</evidence>
<proteinExistence type="predicted"/>
<accession>A0A060LVV3</accession>
<protein>
    <submittedName>
        <fullName evidence="3">Propeptide PepSY amd peptidase M4</fullName>
    </submittedName>
</protein>
<evidence type="ECO:0000313" key="3">
    <source>
        <dbReference type="EMBL" id="AIC94332.1"/>
    </source>
</evidence>
<dbReference type="RefSeq" id="WP_051667504.1">
    <property type="nucleotide sequence ID" value="NZ_CP003923.1"/>
</dbReference>
<dbReference type="HOGENOM" id="CLU_1088425_0_0_9"/>